<gene>
    <name evidence="2" type="ORF">PAPYR_1379</name>
</gene>
<dbReference type="Gene3D" id="3.40.50.2000">
    <property type="entry name" value="Glycogen Phosphorylase B"/>
    <property type="match status" value="1"/>
</dbReference>
<feature type="region of interest" description="Disordered" evidence="1">
    <location>
        <begin position="1"/>
        <end position="32"/>
    </location>
</feature>
<accession>A0ABQ8USS6</accession>
<evidence type="ECO:0000313" key="2">
    <source>
        <dbReference type="EMBL" id="KAJ4462193.1"/>
    </source>
</evidence>
<feature type="compositionally biased region" description="Pro residues" evidence="1">
    <location>
        <begin position="23"/>
        <end position="32"/>
    </location>
</feature>
<dbReference type="Pfam" id="PF13692">
    <property type="entry name" value="Glyco_trans_1_4"/>
    <property type="match status" value="1"/>
</dbReference>
<evidence type="ECO:0000256" key="1">
    <source>
        <dbReference type="SAM" id="MobiDB-lite"/>
    </source>
</evidence>
<name>A0ABQ8USS6_9EUKA</name>
<proteinExistence type="predicted"/>
<organism evidence="2 3">
    <name type="scientific">Paratrimastix pyriformis</name>
    <dbReference type="NCBI Taxonomy" id="342808"/>
    <lineage>
        <taxon>Eukaryota</taxon>
        <taxon>Metamonada</taxon>
        <taxon>Preaxostyla</taxon>
        <taxon>Paratrimastigidae</taxon>
        <taxon>Paratrimastix</taxon>
    </lineage>
</organism>
<dbReference type="PANTHER" id="PTHR46656:SF3">
    <property type="entry name" value="PUTATIVE-RELATED"/>
    <property type="match status" value="1"/>
</dbReference>
<evidence type="ECO:0000313" key="3">
    <source>
        <dbReference type="Proteomes" id="UP001141327"/>
    </source>
</evidence>
<dbReference type="PANTHER" id="PTHR46656">
    <property type="entry name" value="PUTATIVE-RELATED"/>
    <property type="match status" value="1"/>
</dbReference>
<dbReference type="Proteomes" id="UP001141327">
    <property type="component" value="Unassembled WGS sequence"/>
</dbReference>
<comment type="caution">
    <text evidence="2">The sequence shown here is derived from an EMBL/GenBank/DDBJ whole genome shotgun (WGS) entry which is preliminary data.</text>
</comment>
<reference evidence="2" key="1">
    <citation type="journal article" date="2022" name="bioRxiv">
        <title>Genomics of Preaxostyla Flagellates Illuminates Evolutionary Transitions and the Path Towards Mitochondrial Loss.</title>
        <authorList>
            <person name="Novak L.V.F."/>
            <person name="Treitli S.C."/>
            <person name="Pyrih J."/>
            <person name="Halakuc P."/>
            <person name="Pipaliya S.V."/>
            <person name="Vacek V."/>
            <person name="Brzon O."/>
            <person name="Soukal P."/>
            <person name="Eme L."/>
            <person name="Dacks J.B."/>
            <person name="Karnkowska A."/>
            <person name="Elias M."/>
            <person name="Hampl V."/>
        </authorList>
    </citation>
    <scope>NUCLEOTIDE SEQUENCE</scope>
    <source>
        <strain evidence="2">RCP-MX</strain>
    </source>
</reference>
<protein>
    <submittedName>
        <fullName evidence="2">Glycosyltransferase</fullName>
    </submittedName>
</protein>
<sequence length="493" mass="54536">MISKRKPPTRRIDINIPTSTSPPLSPPSPLSLPPPPLNTSLSLVWDFGAAGCTGWGIEAMNFVIPLASRLPNIGVIVGDPCPGSPKDDEMVMTGLQLRRNSPTYEILASREPIDIWISHKPPTRFPRFPYRGLVTFEQRPRYVIGRSMLEVDSLPPEWVARSEEVDEIWAPTTFVERLFLQAGVPPEKVHLVPEPIDTALFDPAVTKVEPLPPCPVTPLALPIPGRTADTFVFLSVFKWETRKGWDLLVRAFVEEFGPHEDVALVMHTYLYGDADPRNRGKAERLLLRYLRDEGLVKEDDTPEAAIARDFPHAPLGPDPTDPGASLLGLPSVAMPRIVIHTDEVPVAQMPALYKAANAFVLPTRGEGFGLPIVEAMAMGLPAIVTAWSGPTDFLTSHTGYPLPIEGLRNATGREFRPEQRWAMPSITHLRRIMRAVFTNREQAAEIGRRARQAVVERFDRRVILEDVVLPRLALIGARLNSAPPAANGVHPPD</sequence>
<dbReference type="SUPFAM" id="SSF53756">
    <property type="entry name" value="UDP-Glycosyltransferase/glycogen phosphorylase"/>
    <property type="match status" value="1"/>
</dbReference>
<keyword evidence="3" id="KW-1185">Reference proteome</keyword>
<dbReference type="EMBL" id="JAPMOS010000004">
    <property type="protein sequence ID" value="KAJ4462193.1"/>
    <property type="molecule type" value="Genomic_DNA"/>
</dbReference>